<dbReference type="InterPro" id="IPR019378">
    <property type="entry name" value="GDP-Fuc_O-FucTrfase"/>
</dbReference>
<keyword evidence="7" id="KW-1185">Reference proteome</keyword>
<evidence type="ECO:0000256" key="5">
    <source>
        <dbReference type="SAM" id="Phobius"/>
    </source>
</evidence>
<dbReference type="PANTHER" id="PTHR36050">
    <property type="entry name" value="O-FUCOSYLTRANSFERASE 30"/>
    <property type="match status" value="1"/>
</dbReference>
<evidence type="ECO:0000256" key="3">
    <source>
        <dbReference type="ARBA" id="ARBA00023277"/>
    </source>
</evidence>
<reference evidence="6 7" key="1">
    <citation type="journal article" date="2015" name="Fungal Genet. Biol.">
        <title>Evolution of novel wood decay mechanisms in Agaricales revealed by the genome sequences of Fistulina hepatica and Cylindrobasidium torrendii.</title>
        <authorList>
            <person name="Floudas D."/>
            <person name="Held B.W."/>
            <person name="Riley R."/>
            <person name="Nagy L.G."/>
            <person name="Koehler G."/>
            <person name="Ransdell A.S."/>
            <person name="Younus H."/>
            <person name="Chow J."/>
            <person name="Chiniquy J."/>
            <person name="Lipzen A."/>
            <person name="Tritt A."/>
            <person name="Sun H."/>
            <person name="Haridas S."/>
            <person name="LaButti K."/>
            <person name="Ohm R.A."/>
            <person name="Kues U."/>
            <person name="Blanchette R.A."/>
            <person name="Grigoriev I.V."/>
            <person name="Minto R.E."/>
            <person name="Hibbett D.S."/>
        </authorList>
    </citation>
    <scope>NUCLEOTIDE SEQUENCE [LARGE SCALE GENOMIC DNA]</scope>
    <source>
        <strain evidence="6 7">FP15055 ss-10</strain>
    </source>
</reference>
<gene>
    <name evidence="6" type="ORF">CYLTODRAFT_435376</name>
</gene>
<evidence type="ECO:0000313" key="7">
    <source>
        <dbReference type="Proteomes" id="UP000054007"/>
    </source>
</evidence>
<proteinExistence type="predicted"/>
<feature type="transmembrane region" description="Helical" evidence="5">
    <location>
        <begin position="63"/>
        <end position="85"/>
    </location>
</feature>
<keyword evidence="5" id="KW-0812">Transmembrane</keyword>
<feature type="region of interest" description="Disordered" evidence="4">
    <location>
        <begin position="21"/>
        <end position="40"/>
    </location>
</feature>
<keyword evidence="5" id="KW-1133">Transmembrane helix</keyword>
<evidence type="ECO:0000256" key="1">
    <source>
        <dbReference type="ARBA" id="ARBA00022679"/>
    </source>
</evidence>
<name>A0A0D7BNF4_9AGAR</name>
<keyword evidence="5" id="KW-0472">Membrane</keyword>
<dbReference type="OrthoDB" id="1882547at2759"/>
<keyword evidence="2" id="KW-0294">Fucose metabolism</keyword>
<dbReference type="STRING" id="1314674.A0A0D7BNF4"/>
<evidence type="ECO:0000256" key="4">
    <source>
        <dbReference type="SAM" id="MobiDB-lite"/>
    </source>
</evidence>
<sequence length="528" mass="59903">MLPRRFSDVLTTQASPTVQLEKGSYRRVRSPRGLRAGPLDFSNRHLPAPARASHRNTHPSCRLTALVAGLILASFLSFSIAYYLFKTRWSASEHLHVFTNHRRPQVTVTLPPSEKLSDERFLAYLPHSGYHNQRIAFENALTLAVILNRTLIIPPARLGSHPIRYYAYKTLSKAVALSGKDGLFHCAYASSTSSHECVEYNKYTLLPWTWLVNLASIPFAPRAIHRWDMTPKWIQSHLGLLAQDIFVLEDDKPYQYRYIDVPEDPAPPNPRFETLYQITELARKEHRLIQLGTLFGTSRLRLVQPTNRDIRSAIRRAMVFNIPELQAAVTAIVSSLPPVFLGAHARLGDGWFVDIAEENARLVWWRLVHEVLGFSIDDTLDIETRLNVPHPARGFHPVNETLPPAFPNARLRCRGQRHSSAHLQALNTPLYVATDAKNPANEPMLSLFLRTFPCIYFLDDFAESLQTLDGLVNAYDGIKLKPFLIPFVDAMVAANAWRTVGTESSTFSRFMEDVLWPSYHGNVIVERG</sequence>
<dbReference type="Proteomes" id="UP000054007">
    <property type="component" value="Unassembled WGS sequence"/>
</dbReference>
<keyword evidence="3" id="KW-0119">Carbohydrate metabolism</keyword>
<protein>
    <recommendedName>
        <fullName evidence="8">CigA protein</fullName>
    </recommendedName>
</protein>
<dbReference type="Gene3D" id="3.40.50.11350">
    <property type="match status" value="1"/>
</dbReference>
<organism evidence="6 7">
    <name type="scientific">Cylindrobasidium torrendii FP15055 ss-10</name>
    <dbReference type="NCBI Taxonomy" id="1314674"/>
    <lineage>
        <taxon>Eukaryota</taxon>
        <taxon>Fungi</taxon>
        <taxon>Dikarya</taxon>
        <taxon>Basidiomycota</taxon>
        <taxon>Agaricomycotina</taxon>
        <taxon>Agaricomycetes</taxon>
        <taxon>Agaricomycetidae</taxon>
        <taxon>Agaricales</taxon>
        <taxon>Marasmiineae</taxon>
        <taxon>Physalacriaceae</taxon>
        <taxon>Cylindrobasidium</taxon>
    </lineage>
</organism>
<accession>A0A0D7BNF4</accession>
<dbReference type="Pfam" id="PF10250">
    <property type="entry name" value="O-FucT"/>
    <property type="match status" value="1"/>
</dbReference>
<dbReference type="EMBL" id="KN880458">
    <property type="protein sequence ID" value="KIY71121.1"/>
    <property type="molecule type" value="Genomic_DNA"/>
</dbReference>
<keyword evidence="1" id="KW-0808">Transferase</keyword>
<dbReference type="PANTHER" id="PTHR36050:SF1">
    <property type="entry name" value="O-FUCOSYLTRANSFERASE 30"/>
    <property type="match status" value="1"/>
</dbReference>
<evidence type="ECO:0000313" key="6">
    <source>
        <dbReference type="EMBL" id="KIY71121.1"/>
    </source>
</evidence>
<evidence type="ECO:0000256" key="2">
    <source>
        <dbReference type="ARBA" id="ARBA00023253"/>
    </source>
</evidence>
<evidence type="ECO:0008006" key="8">
    <source>
        <dbReference type="Google" id="ProtNLM"/>
    </source>
</evidence>
<dbReference type="AlphaFoldDB" id="A0A0D7BNF4"/>